<accession>A0AAV5RD22</accession>
<name>A0AAV5RD22_STABA</name>
<evidence type="ECO:0000256" key="3">
    <source>
        <dbReference type="PROSITE-ProRule" id="PRU00354"/>
    </source>
</evidence>
<feature type="active site" description="Proton acceptor" evidence="3">
    <location>
        <position position="171"/>
    </location>
</feature>
<evidence type="ECO:0000259" key="5">
    <source>
        <dbReference type="PROSITE" id="PS51006"/>
    </source>
</evidence>
<organism evidence="6 7">
    <name type="scientific">Starmerella bacillaris</name>
    <name type="common">Yeast</name>
    <name type="synonym">Candida zemplinina</name>
    <dbReference type="NCBI Taxonomy" id="1247836"/>
    <lineage>
        <taxon>Eukaryota</taxon>
        <taxon>Fungi</taxon>
        <taxon>Dikarya</taxon>
        <taxon>Ascomycota</taxon>
        <taxon>Saccharomycotina</taxon>
        <taxon>Dipodascomycetes</taxon>
        <taxon>Dipodascales</taxon>
        <taxon>Trichomonascaceae</taxon>
        <taxon>Starmerella</taxon>
    </lineage>
</organism>
<dbReference type="InterPro" id="IPR029063">
    <property type="entry name" value="SAM-dependent_MTases_sf"/>
</dbReference>
<proteinExistence type="inferred from homology"/>
<dbReference type="GO" id="GO:0008295">
    <property type="term" value="P:spermidine biosynthetic process"/>
    <property type="evidence" value="ECO:0007669"/>
    <property type="project" value="TreeGrafter"/>
</dbReference>
<dbReference type="PROSITE" id="PS51006">
    <property type="entry name" value="PABS_2"/>
    <property type="match status" value="1"/>
</dbReference>
<gene>
    <name evidence="6" type="ORF">DASB73_001730</name>
</gene>
<dbReference type="InterPro" id="IPR030373">
    <property type="entry name" value="PABS_CS"/>
</dbReference>
<dbReference type="InterPro" id="IPR001045">
    <property type="entry name" value="Spermi_synthase"/>
</dbReference>
<protein>
    <recommendedName>
        <fullName evidence="5">PABS domain-containing protein</fullName>
    </recommendedName>
</protein>
<feature type="domain" description="PABS" evidence="5">
    <location>
        <begin position="5"/>
        <end position="252"/>
    </location>
</feature>
<dbReference type="NCBIfam" id="NF037959">
    <property type="entry name" value="MFS_SpdSyn"/>
    <property type="match status" value="1"/>
</dbReference>
<dbReference type="HAMAP" id="MF_00198">
    <property type="entry name" value="Spermidine_synth"/>
    <property type="match status" value="1"/>
</dbReference>
<dbReference type="Pfam" id="PF17284">
    <property type="entry name" value="Spermine_synt_N"/>
    <property type="match status" value="1"/>
</dbReference>
<evidence type="ECO:0000313" key="7">
    <source>
        <dbReference type="Proteomes" id="UP001362899"/>
    </source>
</evidence>
<dbReference type="AlphaFoldDB" id="A0AAV5RD22"/>
<dbReference type="Gene3D" id="3.40.50.150">
    <property type="entry name" value="Vaccinia Virus protein VP39"/>
    <property type="match status" value="1"/>
</dbReference>
<evidence type="ECO:0000256" key="1">
    <source>
        <dbReference type="ARBA" id="ARBA00007867"/>
    </source>
</evidence>
<dbReference type="GO" id="GO:0004766">
    <property type="term" value="F:spermidine synthase activity"/>
    <property type="evidence" value="ECO:0007669"/>
    <property type="project" value="TreeGrafter"/>
</dbReference>
<dbReference type="InterPro" id="IPR037163">
    <property type="entry name" value="Spermidine_synt_N_sf"/>
</dbReference>
<comment type="caution">
    <text evidence="6">The sequence shown here is derived from an EMBL/GenBank/DDBJ whole genome shotgun (WGS) entry which is preliminary data.</text>
</comment>
<sequence length="299" mass="34003">MAIRGDWFYEESESWPGQAFGIRIKKILYEGKTMFQEVLVFESTDYGNVLVLDGVVQATERDEFAYQEMITHLAMMSHQNPQKVLVVGGGDGGCVREVLKHKSVQRVDLVEIDRTVIDLSLKYLPEMSKYLNGYESENQESKNDPRVHVHICDGFKYLAEHTDQYDIIISDTSDPDGPAEQLFGKNYFQLLNQALTSQGVIAMQASENIWLRLDILKSLQETCSEVFPVVNYASTCVPTYTSGQLGLLLCAKDKNTNLKQPQKSWEDVKLNNASNKYYNEKIHASSFVLPTFVKRFISN</sequence>
<reference evidence="6 7" key="1">
    <citation type="journal article" date="2023" name="Elife">
        <title>Identification of key yeast species and microbe-microbe interactions impacting larval growth of Drosophila in the wild.</title>
        <authorList>
            <person name="Mure A."/>
            <person name="Sugiura Y."/>
            <person name="Maeda R."/>
            <person name="Honda K."/>
            <person name="Sakurai N."/>
            <person name="Takahashi Y."/>
            <person name="Watada M."/>
            <person name="Katoh T."/>
            <person name="Gotoh A."/>
            <person name="Gotoh Y."/>
            <person name="Taniguchi I."/>
            <person name="Nakamura K."/>
            <person name="Hayashi T."/>
            <person name="Katayama T."/>
            <person name="Uemura T."/>
            <person name="Hattori Y."/>
        </authorList>
    </citation>
    <scope>NUCLEOTIDE SEQUENCE [LARGE SCALE GENOMIC DNA]</scope>
    <source>
        <strain evidence="6 7">SB-73</strain>
    </source>
</reference>
<dbReference type="PANTHER" id="PTHR11558">
    <property type="entry name" value="SPERMIDINE/SPERMINE SYNTHASE"/>
    <property type="match status" value="1"/>
</dbReference>
<dbReference type="NCBIfam" id="NF002010">
    <property type="entry name" value="PRK00811.1"/>
    <property type="match status" value="1"/>
</dbReference>
<dbReference type="FunFam" id="3.40.50.150:FF:000013">
    <property type="entry name" value="Spermidine synthase"/>
    <property type="match status" value="1"/>
</dbReference>
<dbReference type="InterPro" id="IPR030374">
    <property type="entry name" value="PABS"/>
</dbReference>
<keyword evidence="2 3" id="KW-0808">Transferase</keyword>
<comment type="similarity">
    <text evidence="1 4">Belongs to the spermidine/spermine synthase family.</text>
</comment>
<evidence type="ECO:0000313" key="6">
    <source>
        <dbReference type="EMBL" id="GMM49215.1"/>
    </source>
</evidence>
<dbReference type="GO" id="GO:0005829">
    <property type="term" value="C:cytosol"/>
    <property type="evidence" value="ECO:0007669"/>
    <property type="project" value="TreeGrafter"/>
</dbReference>
<dbReference type="EMBL" id="BTGC01000001">
    <property type="protein sequence ID" value="GMM49215.1"/>
    <property type="molecule type" value="Genomic_DNA"/>
</dbReference>
<dbReference type="Proteomes" id="UP001362899">
    <property type="component" value="Unassembled WGS sequence"/>
</dbReference>
<dbReference type="NCBIfam" id="TIGR00417">
    <property type="entry name" value="speE"/>
    <property type="match status" value="1"/>
</dbReference>
<dbReference type="Pfam" id="PF01564">
    <property type="entry name" value="Spermine_synth"/>
    <property type="match status" value="1"/>
</dbReference>
<evidence type="ECO:0000256" key="4">
    <source>
        <dbReference type="RuleBase" id="RU003836"/>
    </source>
</evidence>
<evidence type="ECO:0000256" key="2">
    <source>
        <dbReference type="ARBA" id="ARBA00022679"/>
    </source>
</evidence>
<dbReference type="InterPro" id="IPR035246">
    <property type="entry name" value="Spermidine_synt_N"/>
</dbReference>
<dbReference type="PANTHER" id="PTHR11558:SF11">
    <property type="entry name" value="SPERMIDINE SYNTHASE"/>
    <property type="match status" value="1"/>
</dbReference>
<dbReference type="PROSITE" id="PS01330">
    <property type="entry name" value="PABS_1"/>
    <property type="match status" value="1"/>
</dbReference>
<keyword evidence="7" id="KW-1185">Reference proteome</keyword>
<keyword evidence="3" id="KW-0620">Polyamine biosynthesis</keyword>
<dbReference type="Gene3D" id="2.30.140.10">
    <property type="entry name" value="Spermidine synthase, tetramerisation domain"/>
    <property type="match status" value="1"/>
</dbReference>
<dbReference type="SUPFAM" id="SSF53335">
    <property type="entry name" value="S-adenosyl-L-methionine-dependent methyltransferases"/>
    <property type="match status" value="1"/>
</dbReference>